<keyword evidence="2" id="KW-1185">Reference proteome</keyword>
<protein>
    <submittedName>
        <fullName evidence="1">Uncharacterized protein</fullName>
    </submittedName>
</protein>
<accession>A0ACB8B983</accession>
<reference evidence="1" key="1">
    <citation type="journal article" date="2021" name="New Phytol.">
        <title>Evolutionary innovations through gain and loss of genes in the ectomycorrhizal Boletales.</title>
        <authorList>
            <person name="Wu G."/>
            <person name="Miyauchi S."/>
            <person name="Morin E."/>
            <person name="Kuo A."/>
            <person name="Drula E."/>
            <person name="Varga T."/>
            <person name="Kohler A."/>
            <person name="Feng B."/>
            <person name="Cao Y."/>
            <person name="Lipzen A."/>
            <person name="Daum C."/>
            <person name="Hundley H."/>
            <person name="Pangilinan J."/>
            <person name="Johnson J."/>
            <person name="Barry K."/>
            <person name="LaButti K."/>
            <person name="Ng V."/>
            <person name="Ahrendt S."/>
            <person name="Min B."/>
            <person name="Choi I.G."/>
            <person name="Park H."/>
            <person name="Plett J.M."/>
            <person name="Magnuson J."/>
            <person name="Spatafora J.W."/>
            <person name="Nagy L.G."/>
            <person name="Henrissat B."/>
            <person name="Grigoriev I.V."/>
            <person name="Yang Z.L."/>
            <person name="Xu J."/>
            <person name="Martin F.M."/>
        </authorList>
    </citation>
    <scope>NUCLEOTIDE SEQUENCE</scope>
    <source>
        <strain evidence="1">KUC20120723A-06</strain>
    </source>
</reference>
<dbReference type="EMBL" id="MU266525">
    <property type="protein sequence ID" value="KAH7921463.1"/>
    <property type="molecule type" value="Genomic_DNA"/>
</dbReference>
<comment type="caution">
    <text evidence="1">The sequence shown here is derived from an EMBL/GenBank/DDBJ whole genome shotgun (WGS) entry which is preliminary data.</text>
</comment>
<evidence type="ECO:0000313" key="1">
    <source>
        <dbReference type="EMBL" id="KAH7921463.1"/>
    </source>
</evidence>
<evidence type="ECO:0000313" key="2">
    <source>
        <dbReference type="Proteomes" id="UP000790709"/>
    </source>
</evidence>
<name>A0ACB8B983_9AGAM</name>
<dbReference type="Proteomes" id="UP000790709">
    <property type="component" value="Unassembled WGS sequence"/>
</dbReference>
<gene>
    <name evidence="1" type="ORF">BV22DRAFT_1132251</name>
</gene>
<organism evidence="1 2">
    <name type="scientific">Leucogyrophana mollusca</name>
    <dbReference type="NCBI Taxonomy" id="85980"/>
    <lineage>
        <taxon>Eukaryota</taxon>
        <taxon>Fungi</taxon>
        <taxon>Dikarya</taxon>
        <taxon>Basidiomycota</taxon>
        <taxon>Agaricomycotina</taxon>
        <taxon>Agaricomycetes</taxon>
        <taxon>Agaricomycetidae</taxon>
        <taxon>Boletales</taxon>
        <taxon>Boletales incertae sedis</taxon>
        <taxon>Leucogyrophana</taxon>
    </lineage>
</organism>
<sequence length="560" mass="62610">MASQLNIGANSTAAPIEHQRGTTGTSASRGVHNTVPRPSNTSTSSGGRSQKRGPKRFRKENRPGFNVAGRPSGTQLRQESELPERVQSSSDDEDMQNDQYSYPDHDLPHDLFTPHQQPYHGVHDYQQQQPYAHEQLSQHNVPYAQDFQEHDVMRQRQEQEVARYQLQTQGYYVRQQPEQEGIERGQARQRTERPAPYAPPGRRAGIFRGMNRLGADGIGTRESRGSGVRLVAAFRPDGPQPEEYRNGVINATETHIAGSGSLHRTASLPIPQRTPAPAPAPSSSVQPTVTPTTRPDPTTTTTGEAPVARPNPEPSASRARRPWRVVVPETLLSTEALERAKVTLLGITLNKDGILSKGDKARTVDHALETAAQADGIHPPYKWAPKTREFVFDASAKLRTHFKQVSHMFVQMGFPLHAPIRSLDSDSEYKQRIVSQLLDNFSYLNAYDTLGRDVFVRYLENDLMAFLILDVVWLGGHSKDVDLSKLDNIFALAGAALHCSIDEYATGKYKNIEFSEKNYYDVFQRIVKYIKITIRENPVSSAAFDEYCQLLVARGESLIH</sequence>
<proteinExistence type="predicted"/>